<evidence type="ECO:0000313" key="3">
    <source>
        <dbReference type="Proteomes" id="UP000824890"/>
    </source>
</evidence>
<keyword evidence="1" id="KW-0812">Transmembrane</keyword>
<keyword evidence="3" id="KW-1185">Reference proteome</keyword>
<gene>
    <name evidence="2" type="ORF">HID58_070310</name>
</gene>
<dbReference type="EMBL" id="JAGKQM010000016">
    <property type="protein sequence ID" value="KAH0872948.1"/>
    <property type="molecule type" value="Genomic_DNA"/>
</dbReference>
<comment type="caution">
    <text evidence="2">The sequence shown here is derived from an EMBL/GenBank/DDBJ whole genome shotgun (WGS) entry which is preliminary data.</text>
</comment>
<name>A0ABQ7YYE7_BRANA</name>
<protein>
    <submittedName>
        <fullName evidence="2">Uncharacterized protein</fullName>
    </submittedName>
</protein>
<feature type="transmembrane region" description="Helical" evidence="1">
    <location>
        <begin position="92"/>
        <end position="110"/>
    </location>
</feature>
<evidence type="ECO:0000313" key="2">
    <source>
        <dbReference type="EMBL" id="KAH0872948.1"/>
    </source>
</evidence>
<feature type="transmembrane region" description="Helical" evidence="1">
    <location>
        <begin position="41"/>
        <end position="59"/>
    </location>
</feature>
<reference evidence="2 3" key="1">
    <citation type="submission" date="2021-05" db="EMBL/GenBank/DDBJ databases">
        <title>Genome Assembly of Synthetic Allotetraploid Brassica napus Reveals Homoeologous Exchanges between Subgenomes.</title>
        <authorList>
            <person name="Davis J.T."/>
        </authorList>
    </citation>
    <scope>NUCLEOTIDE SEQUENCE [LARGE SCALE GENOMIC DNA]</scope>
    <source>
        <strain evidence="3">cv. Da-Ae</strain>
        <tissue evidence="2">Seedling</tissue>
    </source>
</reference>
<keyword evidence="1" id="KW-0472">Membrane</keyword>
<accession>A0ABQ7YYE7</accession>
<keyword evidence="1" id="KW-1133">Transmembrane helix</keyword>
<sequence length="116" mass="13422">MVDYRQANIFWTIRSIYFINTIEGCKEARSFFLICRQTRKILPLIIAIVTCLNCCKYSANRKKRKKKHIKVLVGSVISMLKKKNVTGKEMKLKYAILALLVSVILFTTHAPKTRPC</sequence>
<evidence type="ECO:0000256" key="1">
    <source>
        <dbReference type="SAM" id="Phobius"/>
    </source>
</evidence>
<dbReference type="Proteomes" id="UP000824890">
    <property type="component" value="Unassembled WGS sequence"/>
</dbReference>
<organism evidence="2 3">
    <name type="scientific">Brassica napus</name>
    <name type="common">Rape</name>
    <dbReference type="NCBI Taxonomy" id="3708"/>
    <lineage>
        <taxon>Eukaryota</taxon>
        <taxon>Viridiplantae</taxon>
        <taxon>Streptophyta</taxon>
        <taxon>Embryophyta</taxon>
        <taxon>Tracheophyta</taxon>
        <taxon>Spermatophyta</taxon>
        <taxon>Magnoliopsida</taxon>
        <taxon>eudicotyledons</taxon>
        <taxon>Gunneridae</taxon>
        <taxon>Pentapetalae</taxon>
        <taxon>rosids</taxon>
        <taxon>malvids</taxon>
        <taxon>Brassicales</taxon>
        <taxon>Brassicaceae</taxon>
        <taxon>Brassiceae</taxon>
        <taxon>Brassica</taxon>
    </lineage>
</organism>
<proteinExistence type="predicted"/>